<reference evidence="1 2" key="1">
    <citation type="submission" date="2017-12" db="EMBL/GenBank/DDBJ databases">
        <title>Hemimetabolous genomes reveal molecular basis of termite eusociality.</title>
        <authorList>
            <person name="Harrison M.C."/>
            <person name="Jongepier E."/>
            <person name="Robertson H.M."/>
            <person name="Arning N."/>
            <person name="Bitard-Feildel T."/>
            <person name="Chao H."/>
            <person name="Childers C.P."/>
            <person name="Dinh H."/>
            <person name="Doddapaneni H."/>
            <person name="Dugan S."/>
            <person name="Gowin J."/>
            <person name="Greiner C."/>
            <person name="Han Y."/>
            <person name="Hu H."/>
            <person name="Hughes D.S.T."/>
            <person name="Huylmans A.-K."/>
            <person name="Kemena C."/>
            <person name="Kremer L.P.M."/>
            <person name="Lee S.L."/>
            <person name="Lopez-Ezquerra A."/>
            <person name="Mallet L."/>
            <person name="Monroy-Kuhn J.M."/>
            <person name="Moser A."/>
            <person name="Murali S.C."/>
            <person name="Muzny D.M."/>
            <person name="Otani S."/>
            <person name="Piulachs M.-D."/>
            <person name="Poelchau M."/>
            <person name="Qu J."/>
            <person name="Schaub F."/>
            <person name="Wada-Katsumata A."/>
            <person name="Worley K.C."/>
            <person name="Xie Q."/>
            <person name="Ylla G."/>
            <person name="Poulsen M."/>
            <person name="Gibbs R.A."/>
            <person name="Schal C."/>
            <person name="Richards S."/>
            <person name="Belles X."/>
            <person name="Korb J."/>
            <person name="Bornberg-Bauer E."/>
        </authorList>
    </citation>
    <scope>NUCLEOTIDE SEQUENCE [LARGE SCALE GENOMIC DNA]</scope>
    <source>
        <tissue evidence="1">Whole body</tissue>
    </source>
</reference>
<dbReference type="EMBL" id="NEVH01019374">
    <property type="protein sequence ID" value="PNF22600.1"/>
    <property type="molecule type" value="Genomic_DNA"/>
</dbReference>
<accession>A0A2J7Q1Z3</accession>
<evidence type="ECO:0000313" key="1">
    <source>
        <dbReference type="EMBL" id="PNF22600.1"/>
    </source>
</evidence>
<name>A0A2J7Q1Z3_9NEOP</name>
<comment type="caution">
    <text evidence="1">The sequence shown here is derived from an EMBL/GenBank/DDBJ whole genome shotgun (WGS) entry which is preliminary data.</text>
</comment>
<evidence type="ECO:0000313" key="2">
    <source>
        <dbReference type="Proteomes" id="UP000235965"/>
    </source>
</evidence>
<dbReference type="InParanoid" id="A0A2J7Q1Z3"/>
<gene>
    <name evidence="1" type="ORF">B7P43_G10860</name>
</gene>
<proteinExistence type="predicted"/>
<dbReference type="Proteomes" id="UP000235965">
    <property type="component" value="Unassembled WGS sequence"/>
</dbReference>
<dbReference type="AlphaFoldDB" id="A0A2J7Q1Z3"/>
<keyword evidence="2" id="KW-1185">Reference proteome</keyword>
<protein>
    <submittedName>
        <fullName evidence="1">Uncharacterized protein</fullName>
    </submittedName>
</protein>
<organism evidence="1 2">
    <name type="scientific">Cryptotermes secundus</name>
    <dbReference type="NCBI Taxonomy" id="105785"/>
    <lineage>
        <taxon>Eukaryota</taxon>
        <taxon>Metazoa</taxon>
        <taxon>Ecdysozoa</taxon>
        <taxon>Arthropoda</taxon>
        <taxon>Hexapoda</taxon>
        <taxon>Insecta</taxon>
        <taxon>Pterygota</taxon>
        <taxon>Neoptera</taxon>
        <taxon>Polyneoptera</taxon>
        <taxon>Dictyoptera</taxon>
        <taxon>Blattodea</taxon>
        <taxon>Blattoidea</taxon>
        <taxon>Termitoidae</taxon>
        <taxon>Kalotermitidae</taxon>
        <taxon>Cryptotermitinae</taxon>
        <taxon>Cryptotermes</taxon>
    </lineage>
</organism>
<sequence>MRKYGIFLRLFHNYLPSAIEVSDNPDQAAHYPRVFNSHMALSCYRVRKLVFIIMSVRTRDGNSFLFGTKYMVKPQLETPENEWHILRRELYGIHLLSLPARDLFLCISYLETP</sequence>